<keyword evidence="4" id="KW-0539">Nucleus</keyword>
<evidence type="ECO:0000256" key="5">
    <source>
        <dbReference type="SAM" id="MobiDB-lite"/>
    </source>
</evidence>
<evidence type="ECO:0000256" key="4">
    <source>
        <dbReference type="ARBA" id="ARBA00023242"/>
    </source>
</evidence>
<keyword evidence="7" id="KW-1185">Reference proteome</keyword>
<dbReference type="GO" id="GO:0006297">
    <property type="term" value="P:nucleotide-excision repair, DNA gap filling"/>
    <property type="evidence" value="ECO:0007669"/>
    <property type="project" value="TreeGrafter"/>
</dbReference>
<accession>A0A5C3QKC9</accession>
<dbReference type="GO" id="GO:0043625">
    <property type="term" value="C:delta DNA polymerase complex"/>
    <property type="evidence" value="ECO:0007669"/>
    <property type="project" value="InterPro"/>
</dbReference>
<dbReference type="PANTHER" id="PTHR17598:SF13">
    <property type="entry name" value="DNA POLYMERASE DELTA SUBUNIT 3"/>
    <property type="match status" value="1"/>
</dbReference>
<dbReference type="Gene3D" id="3.90.1030.20">
    <property type="entry name" value="DNA polymerase delta, p66 (Cdc27) subunit, wHTH domain"/>
    <property type="match status" value="1"/>
</dbReference>
<protein>
    <recommendedName>
        <fullName evidence="2">DNA polymerase delta subunit 3</fullName>
    </recommendedName>
</protein>
<dbReference type="Proteomes" id="UP000305067">
    <property type="component" value="Unassembled WGS sequence"/>
</dbReference>
<dbReference type="EMBL" id="ML178823">
    <property type="protein sequence ID" value="TFL01967.1"/>
    <property type="molecule type" value="Genomic_DNA"/>
</dbReference>
<evidence type="ECO:0000256" key="2">
    <source>
        <dbReference type="ARBA" id="ARBA00017589"/>
    </source>
</evidence>
<gene>
    <name evidence="6" type="ORF">BDV98DRAFT_592470</name>
</gene>
<evidence type="ECO:0000313" key="7">
    <source>
        <dbReference type="Proteomes" id="UP000305067"/>
    </source>
</evidence>
<feature type="compositionally biased region" description="Low complexity" evidence="5">
    <location>
        <begin position="229"/>
        <end position="246"/>
    </location>
</feature>
<feature type="compositionally biased region" description="Basic and acidic residues" evidence="5">
    <location>
        <begin position="483"/>
        <end position="495"/>
    </location>
</feature>
<feature type="compositionally biased region" description="Low complexity" evidence="5">
    <location>
        <begin position="516"/>
        <end position="530"/>
    </location>
</feature>
<reference evidence="6 7" key="1">
    <citation type="journal article" date="2019" name="Nat. Ecol. Evol.">
        <title>Megaphylogeny resolves global patterns of mushroom evolution.</title>
        <authorList>
            <person name="Varga T."/>
            <person name="Krizsan K."/>
            <person name="Foldi C."/>
            <person name="Dima B."/>
            <person name="Sanchez-Garcia M."/>
            <person name="Sanchez-Ramirez S."/>
            <person name="Szollosi G.J."/>
            <person name="Szarkandi J.G."/>
            <person name="Papp V."/>
            <person name="Albert L."/>
            <person name="Andreopoulos W."/>
            <person name="Angelini C."/>
            <person name="Antonin V."/>
            <person name="Barry K.W."/>
            <person name="Bougher N.L."/>
            <person name="Buchanan P."/>
            <person name="Buyck B."/>
            <person name="Bense V."/>
            <person name="Catcheside P."/>
            <person name="Chovatia M."/>
            <person name="Cooper J."/>
            <person name="Damon W."/>
            <person name="Desjardin D."/>
            <person name="Finy P."/>
            <person name="Geml J."/>
            <person name="Haridas S."/>
            <person name="Hughes K."/>
            <person name="Justo A."/>
            <person name="Karasinski D."/>
            <person name="Kautmanova I."/>
            <person name="Kiss B."/>
            <person name="Kocsube S."/>
            <person name="Kotiranta H."/>
            <person name="LaButti K.M."/>
            <person name="Lechner B.E."/>
            <person name="Liimatainen K."/>
            <person name="Lipzen A."/>
            <person name="Lukacs Z."/>
            <person name="Mihaltcheva S."/>
            <person name="Morgado L.N."/>
            <person name="Niskanen T."/>
            <person name="Noordeloos M.E."/>
            <person name="Ohm R.A."/>
            <person name="Ortiz-Santana B."/>
            <person name="Ovrebo C."/>
            <person name="Racz N."/>
            <person name="Riley R."/>
            <person name="Savchenko A."/>
            <person name="Shiryaev A."/>
            <person name="Soop K."/>
            <person name="Spirin V."/>
            <person name="Szebenyi C."/>
            <person name="Tomsovsky M."/>
            <person name="Tulloss R.E."/>
            <person name="Uehling J."/>
            <person name="Grigoriev I.V."/>
            <person name="Vagvolgyi C."/>
            <person name="Papp T."/>
            <person name="Martin F.M."/>
            <person name="Miettinen O."/>
            <person name="Hibbett D.S."/>
            <person name="Nagy L.G."/>
        </authorList>
    </citation>
    <scope>NUCLEOTIDE SEQUENCE [LARGE SCALE GENOMIC DNA]</scope>
    <source>
        <strain evidence="6 7">CBS 309.79</strain>
    </source>
</reference>
<dbReference type="GO" id="GO:0006271">
    <property type="term" value="P:DNA strand elongation involved in DNA replication"/>
    <property type="evidence" value="ECO:0007669"/>
    <property type="project" value="TreeGrafter"/>
</dbReference>
<feature type="compositionally biased region" description="Basic and acidic residues" evidence="5">
    <location>
        <begin position="247"/>
        <end position="265"/>
    </location>
</feature>
<feature type="compositionally biased region" description="Basic and acidic residues" evidence="5">
    <location>
        <begin position="205"/>
        <end position="228"/>
    </location>
</feature>
<organism evidence="6 7">
    <name type="scientific">Pterulicium gracile</name>
    <dbReference type="NCBI Taxonomy" id="1884261"/>
    <lineage>
        <taxon>Eukaryota</taxon>
        <taxon>Fungi</taxon>
        <taxon>Dikarya</taxon>
        <taxon>Basidiomycota</taxon>
        <taxon>Agaricomycotina</taxon>
        <taxon>Agaricomycetes</taxon>
        <taxon>Agaricomycetidae</taxon>
        <taxon>Agaricales</taxon>
        <taxon>Pleurotineae</taxon>
        <taxon>Pterulaceae</taxon>
        <taxon>Pterulicium</taxon>
    </lineage>
</organism>
<dbReference type="InterPro" id="IPR041913">
    <property type="entry name" value="POLD3_sf"/>
</dbReference>
<keyword evidence="3" id="KW-0235">DNA replication</keyword>
<sequence>MPSTQNATDYLTKHVLIQHNIVTYRSLSRELGIHVESAKQELAYFYQGNSKGKQRAHATYLICGEVTPCQDAGDVDMDAEDEEGLNMYDAEPVPRWEVVLVDEDKLEEYKSRFTKVASVSIHSLAPTRLVDADLLAEPLEIVRQFDSSKEGSDLEKAASLGRLVGEHAKIGKAVRLSASLAKPDVKGKGKALVPEKASSAPPKEAITKKESMFAKKDDPPSKDTKPADTKAAATTKPLAKKGTLDFSKSKSKEKEVTKPKEEPPKKMFFKAEPASSKVKKEESESEQEPTKPATKPKPKTASPTPAEPRLPEPAAPKRESSTTGRVRKRVVLSDDDDDEPPPPPRRKAKPVAVEEDDEGLMAMMDVDDDQVERVSRLTKRTSVPEPEPAEDTDAAEVPSSPAVDETMDESDHSREVKPLPKQRKPKKVVPIGANGLKKKRVVKTRSKTDEKGYQVTEDYSDYESVDEEEPAPAPKVKAPAKPSAEKPKAEVKPEKPPAAATTESSKPKPKPKPQPKAKAPATKGAAGQAKLGNFFGPAKTKKSG</sequence>
<comment type="subcellular location">
    <subcellularLocation>
        <location evidence="1">Nucleus</location>
    </subcellularLocation>
</comment>
<dbReference type="AlphaFoldDB" id="A0A5C3QKC9"/>
<feature type="compositionally biased region" description="Acidic residues" evidence="5">
    <location>
        <begin position="353"/>
        <end position="370"/>
    </location>
</feature>
<dbReference type="Pfam" id="PF09507">
    <property type="entry name" value="CDC27"/>
    <property type="match status" value="1"/>
</dbReference>
<feature type="region of interest" description="Disordered" evidence="5">
    <location>
        <begin position="184"/>
        <end position="544"/>
    </location>
</feature>
<feature type="compositionally biased region" description="Basic and acidic residues" evidence="5">
    <location>
        <begin position="409"/>
        <end position="418"/>
    </location>
</feature>
<name>A0A5C3QKC9_9AGAR</name>
<evidence type="ECO:0000256" key="1">
    <source>
        <dbReference type="ARBA" id="ARBA00004123"/>
    </source>
</evidence>
<dbReference type="GO" id="GO:0003887">
    <property type="term" value="F:DNA-directed DNA polymerase activity"/>
    <property type="evidence" value="ECO:0007669"/>
    <property type="project" value="TreeGrafter"/>
</dbReference>
<proteinExistence type="predicted"/>
<dbReference type="STRING" id="1884261.A0A5C3QKC9"/>
<evidence type="ECO:0000256" key="3">
    <source>
        <dbReference type="ARBA" id="ARBA00022705"/>
    </source>
</evidence>
<dbReference type="GO" id="GO:1904161">
    <property type="term" value="P:DNA synthesis involved in UV-damage excision repair"/>
    <property type="evidence" value="ECO:0007669"/>
    <property type="project" value="TreeGrafter"/>
</dbReference>
<feature type="compositionally biased region" description="Basic residues" evidence="5">
    <location>
        <begin position="436"/>
        <end position="445"/>
    </location>
</feature>
<evidence type="ECO:0000313" key="6">
    <source>
        <dbReference type="EMBL" id="TFL01967.1"/>
    </source>
</evidence>
<feature type="compositionally biased region" description="Pro residues" evidence="5">
    <location>
        <begin position="305"/>
        <end position="314"/>
    </location>
</feature>
<dbReference type="PANTHER" id="PTHR17598">
    <property type="entry name" value="DNA POLYMERASE DELTA SUBUNIT 3"/>
    <property type="match status" value="1"/>
</dbReference>
<dbReference type="OrthoDB" id="514823at2759"/>
<feature type="compositionally biased region" description="Acidic residues" evidence="5">
    <location>
        <begin position="458"/>
        <end position="470"/>
    </location>
</feature>
<dbReference type="InterPro" id="IPR019038">
    <property type="entry name" value="POLD3"/>
</dbReference>